<keyword evidence="2" id="KW-1185">Reference proteome</keyword>
<organism evidence="1 2">
    <name type="scientific">Aromia moschata</name>
    <dbReference type="NCBI Taxonomy" id="1265417"/>
    <lineage>
        <taxon>Eukaryota</taxon>
        <taxon>Metazoa</taxon>
        <taxon>Ecdysozoa</taxon>
        <taxon>Arthropoda</taxon>
        <taxon>Hexapoda</taxon>
        <taxon>Insecta</taxon>
        <taxon>Pterygota</taxon>
        <taxon>Neoptera</taxon>
        <taxon>Endopterygota</taxon>
        <taxon>Coleoptera</taxon>
        <taxon>Polyphaga</taxon>
        <taxon>Cucujiformia</taxon>
        <taxon>Chrysomeloidea</taxon>
        <taxon>Cerambycidae</taxon>
        <taxon>Cerambycinae</taxon>
        <taxon>Callichromatini</taxon>
        <taxon>Aromia</taxon>
    </lineage>
</organism>
<sequence>MGDLPSTRISQVKWFSHSGVDMAGPFLIALGKTRGAKTHKAYICLFSLICPRMHFLLYYVDLLRIE</sequence>
<proteinExistence type="predicted"/>
<comment type="caution">
    <text evidence="1">The sequence shown here is derived from an EMBL/GenBank/DDBJ whole genome shotgun (WGS) entry which is preliminary data.</text>
</comment>
<evidence type="ECO:0000313" key="2">
    <source>
        <dbReference type="Proteomes" id="UP001162162"/>
    </source>
</evidence>
<protein>
    <submittedName>
        <fullName evidence="1">Uncharacterized protein</fullName>
    </submittedName>
</protein>
<feature type="non-terminal residue" evidence="1">
    <location>
        <position position="66"/>
    </location>
</feature>
<dbReference type="Proteomes" id="UP001162162">
    <property type="component" value="Unassembled WGS sequence"/>
</dbReference>
<gene>
    <name evidence="1" type="ORF">NQ318_003064</name>
</gene>
<name>A0AAV8Y2V5_9CUCU</name>
<evidence type="ECO:0000313" key="1">
    <source>
        <dbReference type="EMBL" id="KAJ8945796.1"/>
    </source>
</evidence>
<accession>A0AAV8Y2V5</accession>
<dbReference type="EMBL" id="JAPWTK010000207">
    <property type="protein sequence ID" value="KAJ8945796.1"/>
    <property type="molecule type" value="Genomic_DNA"/>
</dbReference>
<dbReference type="AlphaFoldDB" id="A0AAV8Y2V5"/>
<reference evidence="1" key="1">
    <citation type="journal article" date="2023" name="Insect Mol. Biol.">
        <title>Genome sequencing provides insights into the evolution of gene families encoding plant cell wall-degrading enzymes in longhorned beetles.</title>
        <authorList>
            <person name="Shin N.R."/>
            <person name="Okamura Y."/>
            <person name="Kirsch R."/>
            <person name="Pauchet Y."/>
        </authorList>
    </citation>
    <scope>NUCLEOTIDE SEQUENCE</scope>
    <source>
        <strain evidence="1">AMC_N1</strain>
    </source>
</reference>